<protein>
    <submittedName>
        <fullName evidence="3">PAP2 superfamily protein</fullName>
    </submittedName>
</protein>
<feature type="transmembrane region" description="Helical" evidence="1">
    <location>
        <begin position="290"/>
        <end position="311"/>
    </location>
</feature>
<dbReference type="RefSeq" id="WP_086436386.1">
    <property type="nucleotide sequence ID" value="NZ_FXWG01000001.1"/>
</dbReference>
<keyword evidence="1" id="KW-0812">Transmembrane</keyword>
<evidence type="ECO:0000313" key="3">
    <source>
        <dbReference type="EMBL" id="SMQ60593.1"/>
    </source>
</evidence>
<dbReference type="Pfam" id="PF14378">
    <property type="entry name" value="PAP2_3"/>
    <property type="match status" value="1"/>
</dbReference>
<accession>A0A1Y6EKA2</accession>
<dbReference type="InterPro" id="IPR026841">
    <property type="entry name" value="Aur1/Ipt1"/>
</dbReference>
<name>A0A1Y6EKA2_9SPHN</name>
<sequence>MKTKLGNYLQLRRDDCAVIMASFVIIALATTALRAIGSEAQPLDSGLANILFYFSNFPLVLLVQYVVLLFIYKPDSPFRFVYQSEAIRAFLPQLGAALVVIAALSLFMPAFTAVKSAIPLFNEYDWDATFIAWDVALHGQDAWRVLQPLVGYPLVTSILSYLYHAWFMLIYIGPICVALYVADRELRLRFFFGFLLTWTLVGMVGAVMFASVGPVFLEPIMGNDRFAEQMAYLNAANEQHSVLVLEVQRMLLEWYQEGDYGLGRGLSAMPSMHVALAMLYFLMARQINRWLGWAFFAFLVVIMIGSVHLAYHYAVDGYVSILATLAIWWVTKPLARMVLRPRESAPATVVPGTVGAAA</sequence>
<keyword evidence="4" id="KW-1185">Reference proteome</keyword>
<evidence type="ECO:0000256" key="1">
    <source>
        <dbReference type="SAM" id="Phobius"/>
    </source>
</evidence>
<evidence type="ECO:0000313" key="4">
    <source>
        <dbReference type="Proteomes" id="UP000194420"/>
    </source>
</evidence>
<dbReference type="Proteomes" id="UP000194420">
    <property type="component" value="Unassembled WGS sequence"/>
</dbReference>
<feature type="domain" description="Inositolphosphotransferase Aur1/Ipt1" evidence="2">
    <location>
        <begin position="130"/>
        <end position="329"/>
    </location>
</feature>
<reference evidence="4" key="1">
    <citation type="submission" date="2017-04" db="EMBL/GenBank/DDBJ databases">
        <authorList>
            <person name="Varghese N."/>
            <person name="Submissions S."/>
        </authorList>
    </citation>
    <scope>NUCLEOTIDE SEQUENCE [LARGE SCALE GENOMIC DNA]</scope>
</reference>
<dbReference type="GO" id="GO:0016020">
    <property type="term" value="C:membrane"/>
    <property type="evidence" value="ECO:0007669"/>
    <property type="project" value="UniProtKB-SubCell"/>
</dbReference>
<feature type="transmembrane region" description="Helical" evidence="1">
    <location>
        <begin position="194"/>
        <end position="217"/>
    </location>
</feature>
<proteinExistence type="predicted"/>
<feature type="transmembrane region" description="Helical" evidence="1">
    <location>
        <begin position="317"/>
        <end position="335"/>
    </location>
</feature>
<keyword evidence="1" id="KW-1133">Transmembrane helix</keyword>
<keyword evidence="1" id="KW-0472">Membrane</keyword>
<gene>
    <name evidence="3" type="ORF">SAMN06297468_0444</name>
</gene>
<dbReference type="OrthoDB" id="9816314at2"/>
<feature type="transmembrane region" description="Helical" evidence="1">
    <location>
        <begin position="262"/>
        <end position="283"/>
    </location>
</feature>
<organism evidence="3 4">
    <name type="scientific">Altererythrobacter xiamenensis</name>
    <dbReference type="NCBI Taxonomy" id="1316679"/>
    <lineage>
        <taxon>Bacteria</taxon>
        <taxon>Pseudomonadati</taxon>
        <taxon>Pseudomonadota</taxon>
        <taxon>Alphaproteobacteria</taxon>
        <taxon>Sphingomonadales</taxon>
        <taxon>Erythrobacteraceae</taxon>
        <taxon>Altererythrobacter</taxon>
    </lineage>
</organism>
<evidence type="ECO:0000259" key="2">
    <source>
        <dbReference type="Pfam" id="PF14378"/>
    </source>
</evidence>
<feature type="transmembrane region" description="Helical" evidence="1">
    <location>
        <begin position="161"/>
        <end position="182"/>
    </location>
</feature>
<dbReference type="AlphaFoldDB" id="A0A1Y6EKA2"/>
<feature type="transmembrane region" description="Helical" evidence="1">
    <location>
        <begin position="50"/>
        <end position="72"/>
    </location>
</feature>
<feature type="transmembrane region" description="Helical" evidence="1">
    <location>
        <begin position="93"/>
        <end position="114"/>
    </location>
</feature>
<dbReference type="EMBL" id="FXWG01000001">
    <property type="protein sequence ID" value="SMQ60593.1"/>
    <property type="molecule type" value="Genomic_DNA"/>
</dbReference>